<organism evidence="1 2">
    <name type="scientific">Planomicrobium okeanokoites</name>
    <name type="common">Planococcus okeanokoites</name>
    <name type="synonym">Flavobacterium okeanokoites</name>
    <dbReference type="NCBI Taxonomy" id="244"/>
    <lineage>
        <taxon>Bacteria</taxon>
        <taxon>Bacillati</taxon>
        <taxon>Bacillota</taxon>
        <taxon>Bacilli</taxon>
        <taxon>Bacillales</taxon>
        <taxon>Caryophanaceae</taxon>
        <taxon>Planomicrobium</taxon>
    </lineage>
</organism>
<sequence length="104" mass="11482">MMDCGEFSGRAGKSKTVEWMAFRWAKCEEGRDGDGELGFLGGIGLECDVFCMRRSCKGKCEAFRSAKSFFLGLLGGGERWNWVGGIRIRAINLLCGRLKIFAGD</sequence>
<dbReference type="EMBL" id="JBHRUJ010000017">
    <property type="protein sequence ID" value="MFC3212142.1"/>
    <property type="molecule type" value="Genomic_DNA"/>
</dbReference>
<comment type="caution">
    <text evidence="1">The sequence shown here is derived from an EMBL/GenBank/DDBJ whole genome shotgun (WGS) entry which is preliminary data.</text>
</comment>
<protein>
    <submittedName>
        <fullName evidence="1">Uncharacterized protein</fullName>
    </submittedName>
</protein>
<keyword evidence="2" id="KW-1185">Reference proteome</keyword>
<dbReference type="RefSeq" id="WP_117312700.1">
    <property type="nucleotide sequence ID" value="NZ_JBHRUJ010000017.1"/>
</dbReference>
<gene>
    <name evidence="1" type="ORF">ACFOEJ_13715</name>
</gene>
<evidence type="ECO:0000313" key="2">
    <source>
        <dbReference type="Proteomes" id="UP001595625"/>
    </source>
</evidence>
<accession>A0ABV7KRL7</accession>
<proteinExistence type="predicted"/>
<name>A0ABV7KRL7_PLAOK</name>
<reference evidence="2" key="1">
    <citation type="journal article" date="2019" name="Int. J. Syst. Evol. Microbiol.">
        <title>The Global Catalogue of Microorganisms (GCM) 10K type strain sequencing project: providing services to taxonomists for standard genome sequencing and annotation.</title>
        <authorList>
            <consortium name="The Broad Institute Genomics Platform"/>
            <consortium name="The Broad Institute Genome Sequencing Center for Infectious Disease"/>
            <person name="Wu L."/>
            <person name="Ma J."/>
        </authorList>
    </citation>
    <scope>NUCLEOTIDE SEQUENCE [LARGE SCALE GENOMIC DNA]</scope>
    <source>
        <strain evidence="2">CCM 320</strain>
    </source>
</reference>
<dbReference type="Proteomes" id="UP001595625">
    <property type="component" value="Unassembled WGS sequence"/>
</dbReference>
<evidence type="ECO:0000313" key="1">
    <source>
        <dbReference type="EMBL" id="MFC3212142.1"/>
    </source>
</evidence>